<accession>A0A5C6EHI9</accession>
<protein>
    <submittedName>
        <fullName evidence="4">Response regulator MprA</fullName>
    </submittedName>
</protein>
<dbReference type="SMART" id="SM00448">
    <property type="entry name" value="REC"/>
    <property type="match status" value="1"/>
</dbReference>
<comment type="caution">
    <text evidence="4">The sequence shown here is derived from an EMBL/GenBank/DDBJ whole genome shotgun (WGS) entry which is preliminary data.</text>
</comment>
<dbReference type="GO" id="GO:0000160">
    <property type="term" value="P:phosphorelay signal transduction system"/>
    <property type="evidence" value="ECO:0007669"/>
    <property type="project" value="InterPro"/>
</dbReference>
<evidence type="ECO:0000256" key="1">
    <source>
        <dbReference type="ARBA" id="ARBA00022553"/>
    </source>
</evidence>
<gene>
    <name evidence="4" type="primary">mprA_3</name>
    <name evidence="4" type="ORF">Poly59_51340</name>
</gene>
<dbReference type="EMBL" id="SJPX01000005">
    <property type="protein sequence ID" value="TWU48288.1"/>
    <property type="molecule type" value="Genomic_DNA"/>
</dbReference>
<dbReference type="InterPro" id="IPR001789">
    <property type="entry name" value="Sig_transdc_resp-reg_receiver"/>
</dbReference>
<dbReference type="OrthoDB" id="280492at2"/>
<dbReference type="PANTHER" id="PTHR44591">
    <property type="entry name" value="STRESS RESPONSE REGULATOR PROTEIN 1"/>
    <property type="match status" value="1"/>
</dbReference>
<dbReference type="SUPFAM" id="SSF52172">
    <property type="entry name" value="CheY-like"/>
    <property type="match status" value="1"/>
</dbReference>
<sequence length="128" mass="14295">MTPNLLVTDDDAAFRQVLCEALARRGFNVTEATDGQEAMDVLDHSEVHVCLIDFHMPRLTGLDVIRRLHTAGRVLPCVLMSADLNDEIRREAESMATYGVLAKPVRLKQLSDVVCRALADVYGWRPSM</sequence>
<keyword evidence="1 2" id="KW-0597">Phosphoprotein</keyword>
<dbReference type="PROSITE" id="PS50110">
    <property type="entry name" value="RESPONSE_REGULATORY"/>
    <property type="match status" value="1"/>
</dbReference>
<dbReference type="InterPro" id="IPR050595">
    <property type="entry name" value="Bact_response_regulator"/>
</dbReference>
<dbReference type="CDD" id="cd00156">
    <property type="entry name" value="REC"/>
    <property type="match status" value="1"/>
</dbReference>
<feature type="modified residue" description="4-aspartylphosphate" evidence="2">
    <location>
        <position position="53"/>
    </location>
</feature>
<dbReference type="Pfam" id="PF00072">
    <property type="entry name" value="Response_reg"/>
    <property type="match status" value="1"/>
</dbReference>
<keyword evidence="5" id="KW-1185">Reference proteome</keyword>
<reference evidence="4 5" key="1">
    <citation type="submission" date="2019-02" db="EMBL/GenBank/DDBJ databases">
        <title>Deep-cultivation of Planctomycetes and their phenomic and genomic characterization uncovers novel biology.</title>
        <authorList>
            <person name="Wiegand S."/>
            <person name="Jogler M."/>
            <person name="Boedeker C."/>
            <person name="Pinto D."/>
            <person name="Vollmers J."/>
            <person name="Rivas-Marin E."/>
            <person name="Kohn T."/>
            <person name="Peeters S.H."/>
            <person name="Heuer A."/>
            <person name="Rast P."/>
            <person name="Oberbeckmann S."/>
            <person name="Bunk B."/>
            <person name="Jeske O."/>
            <person name="Meyerdierks A."/>
            <person name="Storesund J.E."/>
            <person name="Kallscheuer N."/>
            <person name="Luecker S."/>
            <person name="Lage O.M."/>
            <person name="Pohl T."/>
            <person name="Merkel B.J."/>
            <person name="Hornburger P."/>
            <person name="Mueller R.-W."/>
            <person name="Bruemmer F."/>
            <person name="Labrenz M."/>
            <person name="Spormann A.M."/>
            <person name="Op Den Camp H."/>
            <person name="Overmann J."/>
            <person name="Amann R."/>
            <person name="Jetten M.S.M."/>
            <person name="Mascher T."/>
            <person name="Medema M.H."/>
            <person name="Devos D.P."/>
            <person name="Kaster A.-K."/>
            <person name="Ovreas L."/>
            <person name="Rohde M."/>
            <person name="Galperin M.Y."/>
            <person name="Jogler C."/>
        </authorList>
    </citation>
    <scope>NUCLEOTIDE SEQUENCE [LARGE SCALE GENOMIC DNA]</scope>
    <source>
        <strain evidence="4 5">Poly59</strain>
    </source>
</reference>
<dbReference type="Proteomes" id="UP000317977">
    <property type="component" value="Unassembled WGS sequence"/>
</dbReference>
<evidence type="ECO:0000259" key="3">
    <source>
        <dbReference type="PROSITE" id="PS50110"/>
    </source>
</evidence>
<name>A0A5C6EHI9_9BACT</name>
<proteinExistence type="predicted"/>
<dbReference type="AlphaFoldDB" id="A0A5C6EHI9"/>
<evidence type="ECO:0000313" key="5">
    <source>
        <dbReference type="Proteomes" id="UP000317977"/>
    </source>
</evidence>
<feature type="domain" description="Response regulatory" evidence="3">
    <location>
        <begin position="4"/>
        <end position="118"/>
    </location>
</feature>
<evidence type="ECO:0000313" key="4">
    <source>
        <dbReference type="EMBL" id="TWU48288.1"/>
    </source>
</evidence>
<dbReference type="PANTHER" id="PTHR44591:SF23">
    <property type="entry name" value="CHEY SUBFAMILY"/>
    <property type="match status" value="1"/>
</dbReference>
<organism evidence="4 5">
    <name type="scientific">Rubripirellula reticaptiva</name>
    <dbReference type="NCBI Taxonomy" id="2528013"/>
    <lineage>
        <taxon>Bacteria</taxon>
        <taxon>Pseudomonadati</taxon>
        <taxon>Planctomycetota</taxon>
        <taxon>Planctomycetia</taxon>
        <taxon>Pirellulales</taxon>
        <taxon>Pirellulaceae</taxon>
        <taxon>Rubripirellula</taxon>
    </lineage>
</organism>
<dbReference type="InterPro" id="IPR011006">
    <property type="entry name" value="CheY-like_superfamily"/>
</dbReference>
<evidence type="ECO:0000256" key="2">
    <source>
        <dbReference type="PROSITE-ProRule" id="PRU00169"/>
    </source>
</evidence>
<dbReference type="Gene3D" id="3.40.50.2300">
    <property type="match status" value="1"/>
</dbReference>